<evidence type="ECO:0000256" key="2">
    <source>
        <dbReference type="ARBA" id="ARBA00009765"/>
    </source>
</evidence>
<keyword evidence="3 7" id="KW-0812">Transmembrane</keyword>
<keyword evidence="5 7" id="KW-0472">Membrane</keyword>
<proteinExistence type="inferred from homology"/>
<dbReference type="InterPro" id="IPR044089">
    <property type="entry name" value="Alr1-like"/>
</dbReference>
<keyword evidence="9" id="KW-1185">Reference proteome</keyword>
<dbReference type="GO" id="GO:0016020">
    <property type="term" value="C:membrane"/>
    <property type="evidence" value="ECO:0007669"/>
    <property type="project" value="UniProtKB-SubCell"/>
</dbReference>
<feature type="region of interest" description="Disordered" evidence="6">
    <location>
        <begin position="149"/>
        <end position="193"/>
    </location>
</feature>
<evidence type="ECO:0000256" key="6">
    <source>
        <dbReference type="SAM" id="MobiDB-lite"/>
    </source>
</evidence>
<feature type="transmembrane region" description="Helical" evidence="7">
    <location>
        <begin position="1166"/>
        <end position="1186"/>
    </location>
</feature>
<dbReference type="PANTHER" id="PTHR21535:SF51">
    <property type="entry name" value="MANGANESE RESISTANCE PROTEIN MNR2"/>
    <property type="match status" value="1"/>
</dbReference>
<evidence type="ECO:0000256" key="4">
    <source>
        <dbReference type="ARBA" id="ARBA00022989"/>
    </source>
</evidence>
<dbReference type="AlphaFoldDB" id="A0AAN6GFJ4"/>
<gene>
    <name evidence="8" type="primary">MNR2</name>
    <name evidence="8" type="ORF">OC842_001865</name>
</gene>
<feature type="region of interest" description="Disordered" evidence="6">
    <location>
        <begin position="223"/>
        <end position="253"/>
    </location>
</feature>
<dbReference type="InterPro" id="IPR045863">
    <property type="entry name" value="CorA_TM1_TM2"/>
</dbReference>
<dbReference type="InterPro" id="IPR045861">
    <property type="entry name" value="CorA_cytoplasmic_dom"/>
</dbReference>
<evidence type="ECO:0000256" key="1">
    <source>
        <dbReference type="ARBA" id="ARBA00004141"/>
    </source>
</evidence>
<sequence>MASMGSASGGSPPRSPRRSAEHDAANQLAQDIDAARQMSRARLNSQAPMPHHLHQQTSALAHARQSSSTSTVHSAGASNNFSSNLVLGADETAEPSQVDLAASATGSASTVTTPGVQSASAATAPLAIPDASPVQLRHDASILNISPSRQFNAHPHQGQQGQGQQGHHPHSAGGLYAHSHMQGSRGAPRSPSAAAAAANLTYFYRHNRHGSNTSLDSSQHFIDHRQQPHSLSLNPHSPVLNRAPSSSHQQHGRSPVAFRRGFFDQAAGGGSNAATPVDGDASAIQVESPTGGPSAYRPSPSGPLIDITADGTLPRRRPSAAQRSTHSGQSGRDGQDGGNGTLDAGVMYGEHGSPHTMSRRPSMLEDDVCFPMMTNQGDASVHPHAFHDEHAPQDPSYLPHTHPHQAYEDHHHHHAPGVGEDAMRLPPGFPFTFDMQTLEEFASEERERVRSSAVTDPYQPVLDGSAQQHQGAVPISATGNNAASGLRNRLGRSSIPGPSAANLYGASPDSDDASFYVRKPKKMPSAAASGSHVAGVFNTYHQPARASPRLQGQDSSSNLYSTAAGDNKAKMPLLEGNNGGLPSYTSQGGDAGPSGDARSTKSAKAAMARSQSHVAMSAAAQDSLGQRGRSGSTPGGGSLPTGAALYAAQQLQSQQERPYRFTFYSNTLPSTIHARYLSEIPAPGQTFEELFSGRKPANPSPTPPETGVAGTSSIPGTNGLDGSTAVGHPNGASTDAPAAAGGVGGAVPLSRPSSVLPNAGGAPLPLPAHLLQQTQSGNRMEGNTAPPTGANTPILAQHALAPAPSRAGALGLNTANAAAGGAATPVGPPSAAASRAGGVGRVPSAGLANLGTGVGNGAGAAAAAAAAVARTYPGGGLRMDQDADANTWWLDVLCPTDAEMKLLSRVFGVHPLTTEDILMEETREKIELFRNYFLVCFRSFDQDPHSPTYLEPVNMYIIVFREGTLSFHFHPTPHPQNVRRRIKQLKDYISVTSDWISYALIDDITDAFGPLIQNIEYEVDSIDELVLILKDVEQSDMLRRIGTCRKKVMGLLRLMGNKADVVKGLAKRCNENWSVAPKSDIGLYLSDIQDHLITMTQNLNHYEKILSRSHSNYLAQISIEMTDANNQINDVLSKLTALGTIIVPMNVITGLWGMNVNVPGQGVENLHWFAGICAVLAFLAISGYYATIRYLQRS</sequence>
<dbReference type="Gene3D" id="1.20.58.340">
    <property type="entry name" value="Magnesium transport protein CorA, transmembrane region"/>
    <property type="match status" value="2"/>
</dbReference>
<evidence type="ECO:0000313" key="8">
    <source>
        <dbReference type="EMBL" id="KAK0536766.1"/>
    </source>
</evidence>
<feature type="compositionally biased region" description="Low complexity" evidence="6">
    <location>
        <begin position="1"/>
        <end position="12"/>
    </location>
</feature>
<feature type="region of interest" description="Disordered" evidence="6">
    <location>
        <begin position="689"/>
        <end position="745"/>
    </location>
</feature>
<dbReference type="Gene3D" id="3.30.460.20">
    <property type="entry name" value="CorA soluble domain-like"/>
    <property type="match status" value="1"/>
</dbReference>
<comment type="similarity">
    <text evidence="2">Belongs to the CorA metal ion transporter (MIT) (TC 1.A.35) family.</text>
</comment>
<comment type="subcellular location">
    <subcellularLocation>
        <location evidence="1">Membrane</location>
        <topology evidence="1">Multi-pass membrane protein</topology>
    </subcellularLocation>
</comment>
<evidence type="ECO:0000256" key="7">
    <source>
        <dbReference type="SAM" id="Phobius"/>
    </source>
</evidence>
<protein>
    <submittedName>
        <fullName evidence="8">CorA metal ion transporter</fullName>
    </submittedName>
</protein>
<dbReference type="InterPro" id="IPR002523">
    <property type="entry name" value="MgTranspt_CorA/ZnTranspt_ZntB"/>
</dbReference>
<evidence type="ECO:0000256" key="5">
    <source>
        <dbReference type="ARBA" id="ARBA00023136"/>
    </source>
</evidence>
<dbReference type="FunFam" id="1.20.58.340:FF:000008">
    <property type="entry name" value="CorA family metal ion transporter"/>
    <property type="match status" value="1"/>
</dbReference>
<dbReference type="GO" id="GO:0010961">
    <property type="term" value="P:intracellular magnesium ion homeostasis"/>
    <property type="evidence" value="ECO:0007669"/>
    <property type="project" value="TreeGrafter"/>
</dbReference>
<dbReference type="CDD" id="cd12829">
    <property type="entry name" value="Alr1p-like"/>
    <property type="match status" value="1"/>
</dbReference>
<dbReference type="EMBL" id="JAPDMQ010000071">
    <property type="protein sequence ID" value="KAK0536766.1"/>
    <property type="molecule type" value="Genomic_DNA"/>
</dbReference>
<feature type="compositionally biased region" description="Polar residues" evidence="6">
    <location>
        <begin position="55"/>
        <end position="76"/>
    </location>
</feature>
<dbReference type="Pfam" id="PF01544">
    <property type="entry name" value="CorA"/>
    <property type="match status" value="1"/>
</dbReference>
<organism evidence="8 9">
    <name type="scientific">Tilletia horrida</name>
    <dbReference type="NCBI Taxonomy" id="155126"/>
    <lineage>
        <taxon>Eukaryota</taxon>
        <taxon>Fungi</taxon>
        <taxon>Dikarya</taxon>
        <taxon>Basidiomycota</taxon>
        <taxon>Ustilaginomycotina</taxon>
        <taxon>Exobasidiomycetes</taxon>
        <taxon>Tilletiales</taxon>
        <taxon>Tilletiaceae</taxon>
        <taxon>Tilletia</taxon>
    </lineage>
</organism>
<comment type="caution">
    <text evidence="8">The sequence shown here is derived from an EMBL/GenBank/DDBJ whole genome shotgun (WGS) entry which is preliminary data.</text>
</comment>
<feature type="region of interest" description="Disordered" evidence="6">
    <location>
        <begin position="475"/>
        <end position="494"/>
    </location>
</feature>
<reference evidence="8" key="1">
    <citation type="journal article" date="2023" name="PhytoFront">
        <title>Draft Genome Resources of Seven Strains of Tilletia horrida, Causal Agent of Kernel Smut of Rice.</title>
        <authorList>
            <person name="Khanal S."/>
            <person name="Antony Babu S."/>
            <person name="Zhou X.G."/>
        </authorList>
    </citation>
    <scope>NUCLEOTIDE SEQUENCE</scope>
    <source>
        <strain evidence="8">TX3</strain>
    </source>
</reference>
<dbReference type="SUPFAM" id="SSF143865">
    <property type="entry name" value="CorA soluble domain-like"/>
    <property type="match status" value="1"/>
</dbReference>
<name>A0AAN6GFJ4_9BASI</name>
<dbReference type="SUPFAM" id="SSF144083">
    <property type="entry name" value="Magnesium transport protein CorA, transmembrane region"/>
    <property type="match status" value="1"/>
</dbReference>
<feature type="compositionally biased region" description="Low complexity" evidence="6">
    <location>
        <begin position="183"/>
        <end position="193"/>
    </location>
</feature>
<evidence type="ECO:0000256" key="3">
    <source>
        <dbReference type="ARBA" id="ARBA00022692"/>
    </source>
</evidence>
<dbReference type="PANTHER" id="PTHR21535">
    <property type="entry name" value="MAGNESIUM AND COBALT TRANSPORT PROTEIN/MITOCHONDRIAL IMPORT INNER MEMBRANE TRANSLOCASE SUBUNIT TIM8"/>
    <property type="match status" value="1"/>
</dbReference>
<feature type="region of interest" description="Disordered" evidence="6">
    <location>
        <begin position="569"/>
        <end position="641"/>
    </location>
</feature>
<accession>A0AAN6GFJ4</accession>
<dbReference type="GO" id="GO:0015095">
    <property type="term" value="F:magnesium ion transmembrane transporter activity"/>
    <property type="evidence" value="ECO:0007669"/>
    <property type="project" value="InterPro"/>
</dbReference>
<dbReference type="FunFam" id="1.20.58.340:FF:000006">
    <property type="entry name" value="CorA family metal ion transporter"/>
    <property type="match status" value="1"/>
</dbReference>
<feature type="region of interest" description="Disordered" evidence="6">
    <location>
        <begin position="267"/>
        <end position="361"/>
    </location>
</feature>
<feature type="region of interest" description="Disordered" evidence="6">
    <location>
        <begin position="1"/>
        <end position="76"/>
    </location>
</feature>
<evidence type="ECO:0000313" key="9">
    <source>
        <dbReference type="Proteomes" id="UP001176521"/>
    </source>
</evidence>
<keyword evidence="4 7" id="KW-1133">Transmembrane helix</keyword>
<dbReference type="Proteomes" id="UP001176521">
    <property type="component" value="Unassembled WGS sequence"/>
</dbReference>